<evidence type="ECO:0000313" key="2">
    <source>
        <dbReference type="Proteomes" id="UP000034400"/>
    </source>
</evidence>
<evidence type="ECO:0000313" key="1">
    <source>
        <dbReference type="EMBL" id="KKL42514.1"/>
    </source>
</evidence>
<comment type="caution">
    <text evidence="1">The sequence shown here is derived from an EMBL/GenBank/DDBJ whole genome shotgun (WGS) entry which is preliminary data.</text>
</comment>
<reference evidence="1 2" key="1">
    <citation type="submission" date="2015-03" db="EMBL/GenBank/DDBJ databases">
        <title>Draft genome sequences of the Burkholderia contaminans strains LMG 23361 and FFH2055 and Burkholderia cenocepacia K56-2.</title>
        <authorList>
            <person name="Bloodworth R.A."/>
            <person name="Selin C."/>
            <person name="Lopez De Volder M.A."/>
            <person name="Degrossi J."/>
            <person name="Drevinek P."/>
            <person name="Galanternik L."/>
            <person name="Cardona S.T."/>
        </authorList>
    </citation>
    <scope>NUCLEOTIDE SEQUENCE [LARGE SCALE GENOMIC DNA]</scope>
    <source>
        <strain evidence="1 2">LMG 23361</strain>
    </source>
</reference>
<dbReference type="AlphaFoldDB" id="A0ABD4AY42"/>
<name>A0ABD4AY42_9BURK</name>
<sequence>MIQIVSNLVFCVLAILFLLWLCGRIRDHLTESRRVAERTLTLAQYLQKYPRCRTSRGIQCAVFKSMSIRNWGLKGRADPRRIFICNHCNTRLYRTDNW</sequence>
<proteinExistence type="predicted"/>
<dbReference type="EMBL" id="LASD01000003">
    <property type="protein sequence ID" value="KKL42514.1"/>
    <property type="molecule type" value="Genomic_DNA"/>
</dbReference>
<dbReference type="Proteomes" id="UP000034400">
    <property type="component" value="Unassembled WGS sequence"/>
</dbReference>
<protein>
    <submittedName>
        <fullName evidence="1">Uncharacterized protein</fullName>
    </submittedName>
</protein>
<gene>
    <name evidence="1" type="ORF">WR31_11325</name>
</gene>
<organism evidence="1 2">
    <name type="scientific">Burkholderia contaminans LMG 23361</name>
    <dbReference type="NCBI Taxonomy" id="1334628"/>
    <lineage>
        <taxon>Bacteria</taxon>
        <taxon>Pseudomonadati</taxon>
        <taxon>Pseudomonadota</taxon>
        <taxon>Betaproteobacteria</taxon>
        <taxon>Burkholderiales</taxon>
        <taxon>Burkholderiaceae</taxon>
        <taxon>Burkholderia</taxon>
        <taxon>Burkholderia cepacia complex</taxon>
    </lineage>
</organism>
<accession>A0ABD4AY42</accession>